<reference evidence="1" key="1">
    <citation type="submission" date="2022-11" db="EMBL/GenBank/DDBJ databases">
        <authorList>
            <person name="Hyden B.L."/>
            <person name="Feng K."/>
            <person name="Yates T."/>
            <person name="Jawdy S."/>
            <person name="Smart L.B."/>
            <person name="Muchero W."/>
        </authorList>
    </citation>
    <scope>NUCLEOTIDE SEQUENCE</scope>
    <source>
        <tissue evidence="1">Shoot tip</tissue>
    </source>
</reference>
<keyword evidence="2" id="KW-1185">Reference proteome</keyword>
<dbReference type="Proteomes" id="UP001151532">
    <property type="component" value="Chromosome 1"/>
</dbReference>
<evidence type="ECO:0000313" key="1">
    <source>
        <dbReference type="EMBL" id="KAJ6712009.1"/>
    </source>
</evidence>
<accession>A0A9Q0THZ6</accession>
<proteinExistence type="predicted"/>
<comment type="caution">
    <text evidence="1">The sequence shown here is derived from an EMBL/GenBank/DDBJ whole genome shotgun (WGS) entry which is preliminary data.</text>
</comment>
<sequence length="118" mass="13155">MTPAKKRRTVGIHTLFPGKCQEEDIEGSEALRCECEQVPEPELVILKSKSSDGVWSTKVHQQERSPERQEVTAVSILGVAGALSGGDVSYGKGRHRICEQPLDPVWHSYRQDKETLNL</sequence>
<protein>
    <submittedName>
        <fullName evidence="1">Uncharacterized protein</fullName>
    </submittedName>
</protein>
<evidence type="ECO:0000313" key="2">
    <source>
        <dbReference type="Proteomes" id="UP001151532"/>
    </source>
</evidence>
<dbReference type="AlphaFoldDB" id="A0A9Q0THZ6"/>
<dbReference type="EMBL" id="JAPFFK010000015">
    <property type="protein sequence ID" value="KAJ6712009.1"/>
    <property type="molecule type" value="Genomic_DNA"/>
</dbReference>
<organism evidence="1 2">
    <name type="scientific">Salix purpurea</name>
    <name type="common">Purple osier willow</name>
    <dbReference type="NCBI Taxonomy" id="77065"/>
    <lineage>
        <taxon>Eukaryota</taxon>
        <taxon>Viridiplantae</taxon>
        <taxon>Streptophyta</taxon>
        <taxon>Embryophyta</taxon>
        <taxon>Tracheophyta</taxon>
        <taxon>Spermatophyta</taxon>
        <taxon>Magnoliopsida</taxon>
        <taxon>eudicotyledons</taxon>
        <taxon>Gunneridae</taxon>
        <taxon>Pentapetalae</taxon>
        <taxon>rosids</taxon>
        <taxon>fabids</taxon>
        <taxon>Malpighiales</taxon>
        <taxon>Salicaceae</taxon>
        <taxon>Saliceae</taxon>
        <taxon>Salix</taxon>
    </lineage>
</organism>
<name>A0A9Q0THZ6_SALPP</name>
<gene>
    <name evidence="1" type="ORF">OIU79_008263</name>
</gene>
<reference evidence="1" key="2">
    <citation type="journal article" date="2023" name="Int. J. Mol. Sci.">
        <title>De Novo Assembly and Annotation of 11 Diverse Shrub Willow (Salix) Genomes Reveals Novel Gene Organization in Sex-Linked Regions.</title>
        <authorList>
            <person name="Hyden B."/>
            <person name="Feng K."/>
            <person name="Yates T.B."/>
            <person name="Jawdy S."/>
            <person name="Cereghino C."/>
            <person name="Smart L.B."/>
            <person name="Muchero W."/>
        </authorList>
    </citation>
    <scope>NUCLEOTIDE SEQUENCE</scope>
    <source>
        <tissue evidence="1">Shoot tip</tissue>
    </source>
</reference>